<dbReference type="InterPro" id="IPR000857">
    <property type="entry name" value="MyTH4_dom"/>
</dbReference>
<dbReference type="SUPFAM" id="SSF54236">
    <property type="entry name" value="Ubiquitin-like"/>
    <property type="match status" value="2"/>
</dbReference>
<keyword evidence="4 6" id="KW-0505">Motor protein</keyword>
<dbReference type="Pfam" id="PF00612">
    <property type="entry name" value="IQ"/>
    <property type="match status" value="2"/>
</dbReference>
<dbReference type="InterPro" id="IPR000299">
    <property type="entry name" value="FERM_domain"/>
</dbReference>
<evidence type="ECO:0000259" key="9">
    <source>
        <dbReference type="PROSITE" id="PS51456"/>
    </source>
</evidence>
<dbReference type="Gene3D" id="3.40.850.10">
    <property type="entry name" value="Kinesin motor domain"/>
    <property type="match status" value="1"/>
</dbReference>
<dbReference type="EMBL" id="JADGJW010000043">
    <property type="protein sequence ID" value="KAJ3226145.1"/>
    <property type="molecule type" value="Genomic_DNA"/>
</dbReference>
<evidence type="ECO:0000313" key="11">
    <source>
        <dbReference type="Proteomes" id="UP001211065"/>
    </source>
</evidence>
<dbReference type="InterPro" id="IPR001609">
    <property type="entry name" value="Myosin_head_motor_dom-like"/>
</dbReference>
<evidence type="ECO:0000259" key="8">
    <source>
        <dbReference type="PROSITE" id="PS51016"/>
    </source>
</evidence>
<dbReference type="Gene3D" id="1.20.120.720">
    <property type="entry name" value="Myosin VI head, motor domain, U50 subdomain"/>
    <property type="match status" value="1"/>
</dbReference>
<organism evidence="10 11">
    <name type="scientific">Clydaea vesicula</name>
    <dbReference type="NCBI Taxonomy" id="447962"/>
    <lineage>
        <taxon>Eukaryota</taxon>
        <taxon>Fungi</taxon>
        <taxon>Fungi incertae sedis</taxon>
        <taxon>Chytridiomycota</taxon>
        <taxon>Chytridiomycota incertae sedis</taxon>
        <taxon>Chytridiomycetes</taxon>
        <taxon>Lobulomycetales</taxon>
        <taxon>Lobulomycetaceae</taxon>
        <taxon>Clydaea</taxon>
    </lineage>
</organism>
<feature type="domain" description="Myosin motor" evidence="9">
    <location>
        <begin position="1"/>
        <end position="640"/>
    </location>
</feature>
<feature type="region of interest" description="Actin-binding" evidence="6">
    <location>
        <begin position="518"/>
        <end position="540"/>
    </location>
</feature>
<dbReference type="PROSITE" id="PS51016">
    <property type="entry name" value="MYTH4"/>
    <property type="match status" value="2"/>
</dbReference>
<dbReference type="InterPro" id="IPR019749">
    <property type="entry name" value="Band_41_domain"/>
</dbReference>
<dbReference type="GO" id="GO:0016459">
    <property type="term" value="C:myosin complex"/>
    <property type="evidence" value="ECO:0007669"/>
    <property type="project" value="UniProtKB-KW"/>
</dbReference>
<name>A0AAD5U6E7_9FUNG</name>
<dbReference type="InterPro" id="IPR036961">
    <property type="entry name" value="Kinesin_motor_dom_sf"/>
</dbReference>
<dbReference type="SMART" id="SM00295">
    <property type="entry name" value="B41"/>
    <property type="match status" value="2"/>
</dbReference>
<evidence type="ECO:0000313" key="10">
    <source>
        <dbReference type="EMBL" id="KAJ3226145.1"/>
    </source>
</evidence>
<feature type="domain" description="MyTH4" evidence="8">
    <location>
        <begin position="1497"/>
        <end position="1666"/>
    </location>
</feature>
<dbReference type="Gene3D" id="1.20.58.530">
    <property type="match status" value="1"/>
</dbReference>
<dbReference type="InterPro" id="IPR011993">
    <property type="entry name" value="PH-like_dom_sf"/>
</dbReference>
<dbReference type="Pfam" id="PF21989">
    <property type="entry name" value="RA_2"/>
    <property type="match status" value="2"/>
</dbReference>
<dbReference type="InterPro" id="IPR051724">
    <property type="entry name" value="Actin_motor_Myosin"/>
</dbReference>
<gene>
    <name evidence="10" type="primary">MYO22_1</name>
    <name evidence="10" type="ORF">HK099_005498</name>
</gene>
<dbReference type="InterPro" id="IPR014352">
    <property type="entry name" value="FERM/acyl-CoA-bd_prot_sf"/>
</dbReference>
<dbReference type="GO" id="GO:0005524">
    <property type="term" value="F:ATP binding"/>
    <property type="evidence" value="ECO:0007669"/>
    <property type="project" value="UniProtKB-UniRule"/>
</dbReference>
<keyword evidence="1 6" id="KW-0547">Nucleotide-binding</keyword>
<evidence type="ECO:0000256" key="4">
    <source>
        <dbReference type="ARBA" id="ARBA00023175"/>
    </source>
</evidence>
<dbReference type="PROSITE" id="PS50096">
    <property type="entry name" value="IQ"/>
    <property type="match status" value="2"/>
</dbReference>
<reference evidence="10" key="1">
    <citation type="submission" date="2020-05" db="EMBL/GenBank/DDBJ databases">
        <title>Phylogenomic resolution of chytrid fungi.</title>
        <authorList>
            <person name="Stajich J.E."/>
            <person name="Amses K."/>
            <person name="Simmons R."/>
            <person name="Seto K."/>
            <person name="Myers J."/>
            <person name="Bonds A."/>
            <person name="Quandt C.A."/>
            <person name="Barry K."/>
            <person name="Liu P."/>
            <person name="Grigoriev I."/>
            <person name="Longcore J.E."/>
            <person name="James T.Y."/>
        </authorList>
    </citation>
    <scope>NUCLEOTIDE SEQUENCE</scope>
    <source>
        <strain evidence="10">JEL0476</strain>
    </source>
</reference>
<keyword evidence="11" id="KW-1185">Reference proteome</keyword>
<comment type="similarity">
    <text evidence="6">Belongs to the TRAFAC class myosin-kinesin ATPase superfamily. Myosin family.</text>
</comment>
<dbReference type="GO" id="GO:0003774">
    <property type="term" value="F:cytoskeletal motor activity"/>
    <property type="evidence" value="ECO:0007669"/>
    <property type="project" value="UniProtKB-UniRule"/>
</dbReference>
<proteinExistence type="inferred from homology"/>
<dbReference type="Gene3D" id="2.30.29.30">
    <property type="entry name" value="Pleckstrin-homology domain (PH domain)/Phosphotyrosine-binding domain (PTB)"/>
    <property type="match status" value="2"/>
</dbReference>
<dbReference type="SMART" id="SM00015">
    <property type="entry name" value="IQ"/>
    <property type="match status" value="3"/>
</dbReference>
<dbReference type="PROSITE" id="PS50057">
    <property type="entry name" value="FERM_3"/>
    <property type="match status" value="2"/>
</dbReference>
<evidence type="ECO:0000256" key="2">
    <source>
        <dbReference type="ARBA" id="ARBA00022840"/>
    </source>
</evidence>
<dbReference type="GO" id="GO:0003779">
    <property type="term" value="F:actin binding"/>
    <property type="evidence" value="ECO:0007669"/>
    <property type="project" value="UniProtKB-KW"/>
</dbReference>
<evidence type="ECO:0000259" key="7">
    <source>
        <dbReference type="PROSITE" id="PS50057"/>
    </source>
</evidence>
<feature type="domain" description="FERM" evidence="7">
    <location>
        <begin position="1073"/>
        <end position="1432"/>
    </location>
</feature>
<sequence length="1984" mass="226497">MASMEETHPAGVDDMISLKELTEESIMENLKLRYEKRTVYAVLKKYVGKKLVDEPPHIFAIAEAAYFNLKSDKKNQSIIISGESGAGKSESTKLILQYLTAANSNQCGESWIEQQILEANTVLESFGNAKTVRNNNSSRFGKFIQVHVNKNFSIIGASIVNYLLEKSRVSKQALEERNYHIFYELIQGASEEEKIKYKLSDISTYDYLTQSGCLEIDGVSDKKQFEKLKMALTVLNMPPGDMEAMFLTLSAILMIGNIKFNFDTNNDKISISNVEVVATIAELLSINKEKLCEALCFKKLTIRGEVTMVPIKPAQAFDNRNSISKAIYDNIFQRAVDFINKSLTSKEKVSNFVGVLDIFGFEDFKINSFEQFCINYTNEKLQQFFNQCIFKLEQTEYDKENIVWKKITFTDNQVCLDLIENKPAGIISVLDEETKFPKGSDESWLSKLDQNFSKHAYYVKPKISKGVFGIKHYAGEISWVSNIFVSNLVPEEPSAGNKGRSAPTGAKTTAATYFKNQLISLVTTLAATTPHYIRCIKPNSQKEAFIFYEEMVLCQLRYSGMLDTIRIRKAGFSSRFLFELFVKRFKCLVPSGMKIGTDSYEILCKGILTSANMSSDIWQLGKTKVFLKDEAIILIQKEADKILTMKVLLIQKFMHGYVYRKKYCLKKKSAMVIQKYLKGFLCKRIYIRKRKAAIKIQSVTRGWFARDFFAQLKKETSIKISENYCEDIQSTTIIKNEKNSLSDRKKSVTPENVQNKSKEENEMDSMFAFIGDFDHTKRKPKIFGAEDLILMAENLTSEIDALFDAQNIEDSNDVDQTGIFDQEELQKLPSSESLVSQQEHKLMHSLKELTQSSEYLKKGMKSNPLMKKGAVYEQFVEEKIDPNSSELSLQTFAARYFDSQLMKHDVKQSKSNSKTNPNKIEELLRYTKLPITSNILKILEAKKVESIFSCIQQLIKIGIENVELRDEIYIQLCRQVTVPIKDVPKTWDLMVLNGWLVISLVSSSFRPSKALFKYLYAFVLRTIEQYKYSENSHIKKYIVAVEENLGKQSALNGPRIHPPSIAQIQAQKEGSAVVCPFYFMDGLNKPLPLRASSTASNIIKDLVRHIELQDFSGWSLFETGGHTDRLIKSGEYINDILASWEMRKIEGSVSSSPTSNAGLTGLFGGSPTSGSLFSSLSSFKKKKDSASLSTNNSQTNMFPAPEMKIVFRKRVFKNLHETVFDPVEANLLYSQSVDATKKGIIIPSFETSLKLAGIQLFIECGELEKSLMEKKILEGLSNLISSKYLINREATVVVALILQEYESNFMHPTKELKFLYLELIQKEKRYGSTIFPVKYRGFWSHVENILLSISEPGIEFLHPKSKDSILSFSYANVTSYEIEITNVISISVLSKDQDDDEKKAIDTYQFNSLQVKEKVPEVNWVLLNMEIVKARENLLKNSILHISQNSFASKTPLVTVNNSSSKELATNRNLAKLTNIETTASNSSLNEIVNSYDRWNFTKTTLDHPLLNYDSPFEDIEWALSTHTFFYSYAGVFALPVIGKDTYKVDNEKVIEKIAERCLQVQSLTNELYLQLIQCTSEHPDPDCRQVLQFWKLMAVYCGLLVPSGDVLNYLKIHLKRYCHPEVNGKTTNRNEEAIFAQYCQKVLLKAVTSTPRKLPPSKEEIISSMKCSSMKIRIYFLDGQFRAVSLTPTTTVGEILDYLEEKIKLKGVKGFSLYEHFCEHENSLDRNEKMADIITKWQNFDFEKDDLNVTTSYKQKEEKVKIYYKKKLFFTGAYQVPCSEMEENLLRAIYDFSKGMYPLSDEQEIYICALLCQQTYGDFSDATKDAVIETLKRLPPQKAIRKNIEADITKCYKTLKGKLYDEVGKMIMEVFKSWDLYGSTIFEVQQHYSTEIPRVCWLSVSIEGVHILEKNGRTPKVTYTYPDILTFVPSTTGILLHTESLTSELKSFIENQGTKYVFSTKKGHQIAQLMKDYINQKSLQKKM</sequence>
<dbReference type="SUPFAM" id="SSF50729">
    <property type="entry name" value="PH domain-like"/>
    <property type="match status" value="1"/>
</dbReference>
<dbReference type="Gene3D" id="3.10.20.90">
    <property type="entry name" value="Phosphatidylinositol 3-kinase Catalytic Subunit, Chain A, domain 1"/>
    <property type="match status" value="2"/>
</dbReference>
<dbReference type="PROSITE" id="PS51456">
    <property type="entry name" value="MYOSIN_MOTOR"/>
    <property type="match status" value="1"/>
</dbReference>
<keyword evidence="3 6" id="KW-0518">Myosin</keyword>
<dbReference type="Gene3D" id="6.20.240.20">
    <property type="match status" value="1"/>
</dbReference>
<protein>
    <submittedName>
        <fullName evidence="10">Cytochrome c oxidase subunit 1</fullName>
    </submittedName>
</protein>
<dbReference type="Gene3D" id="1.10.10.820">
    <property type="match status" value="1"/>
</dbReference>
<dbReference type="InterPro" id="IPR038185">
    <property type="entry name" value="MyTH4_dom_sf"/>
</dbReference>
<dbReference type="Gene3D" id="1.20.5.190">
    <property type="match status" value="1"/>
</dbReference>
<dbReference type="SMART" id="SM00242">
    <property type="entry name" value="MYSc"/>
    <property type="match status" value="1"/>
</dbReference>
<feature type="binding site" evidence="6">
    <location>
        <begin position="82"/>
        <end position="89"/>
    </location>
    <ligand>
        <name>ATP</name>
        <dbReference type="ChEBI" id="CHEBI:30616"/>
    </ligand>
</feature>
<dbReference type="PANTHER" id="PTHR46049">
    <property type="entry name" value="AGAP003327-PA"/>
    <property type="match status" value="1"/>
</dbReference>
<dbReference type="InterPro" id="IPR019748">
    <property type="entry name" value="FERM_central"/>
</dbReference>
<evidence type="ECO:0000256" key="3">
    <source>
        <dbReference type="ARBA" id="ARBA00023123"/>
    </source>
</evidence>
<dbReference type="InterPro" id="IPR035963">
    <property type="entry name" value="FERM_2"/>
</dbReference>
<comment type="caution">
    <text evidence="10">The sequence shown here is derived from an EMBL/GenBank/DDBJ whole genome shotgun (WGS) entry which is preliminary data.</text>
</comment>
<dbReference type="InterPro" id="IPR027417">
    <property type="entry name" value="P-loop_NTPase"/>
</dbReference>
<dbReference type="SMART" id="SM00139">
    <property type="entry name" value="MyTH4"/>
    <property type="match status" value="1"/>
</dbReference>
<evidence type="ECO:0000256" key="1">
    <source>
        <dbReference type="ARBA" id="ARBA00022741"/>
    </source>
</evidence>
<dbReference type="InterPro" id="IPR000048">
    <property type="entry name" value="IQ_motif_EF-hand-BS"/>
</dbReference>
<evidence type="ECO:0000256" key="6">
    <source>
        <dbReference type="PROSITE-ProRule" id="PRU00782"/>
    </source>
</evidence>
<dbReference type="Pfam" id="PF00373">
    <property type="entry name" value="FERM_M"/>
    <property type="match status" value="2"/>
</dbReference>
<dbReference type="Gene3D" id="1.20.80.10">
    <property type="match status" value="2"/>
</dbReference>
<dbReference type="PRINTS" id="PR00193">
    <property type="entry name" value="MYOSINHEAVY"/>
</dbReference>
<dbReference type="Gene3D" id="1.25.40.530">
    <property type="entry name" value="MyTH4 domain"/>
    <property type="match status" value="2"/>
</dbReference>
<dbReference type="CDD" id="cd14473">
    <property type="entry name" value="FERM_B-lobe"/>
    <property type="match status" value="2"/>
</dbReference>
<dbReference type="SUPFAM" id="SSF52540">
    <property type="entry name" value="P-loop containing nucleoside triphosphate hydrolases"/>
    <property type="match status" value="1"/>
</dbReference>
<feature type="domain" description="MyTH4" evidence="8">
    <location>
        <begin position="892"/>
        <end position="1068"/>
    </location>
</feature>
<feature type="domain" description="FERM" evidence="7">
    <location>
        <begin position="1671"/>
        <end position="1982"/>
    </location>
</feature>
<dbReference type="FunFam" id="1.10.10.820:FF:000001">
    <property type="entry name" value="Myosin heavy chain"/>
    <property type="match status" value="1"/>
</dbReference>
<dbReference type="PANTHER" id="PTHR46049:SF5">
    <property type="entry name" value="PLECKSTRIN HOMOLOGY DOMAIN-CONTAINING FAMILY H MEMBER 3"/>
    <property type="match status" value="1"/>
</dbReference>
<dbReference type="InterPro" id="IPR029071">
    <property type="entry name" value="Ubiquitin-like_domsf"/>
</dbReference>
<dbReference type="Pfam" id="PF00784">
    <property type="entry name" value="MyTH4"/>
    <property type="match status" value="2"/>
</dbReference>
<evidence type="ECO:0000256" key="5">
    <source>
        <dbReference type="ARBA" id="ARBA00023203"/>
    </source>
</evidence>
<keyword evidence="5 6" id="KW-0009">Actin-binding</keyword>
<dbReference type="SUPFAM" id="SSF47031">
    <property type="entry name" value="Second domain of FERM"/>
    <property type="match status" value="2"/>
</dbReference>
<dbReference type="Proteomes" id="UP001211065">
    <property type="component" value="Unassembled WGS sequence"/>
</dbReference>
<keyword evidence="2 6" id="KW-0067">ATP-binding</keyword>
<dbReference type="Pfam" id="PF00063">
    <property type="entry name" value="Myosin_head"/>
    <property type="match status" value="2"/>
</dbReference>
<accession>A0AAD5U6E7</accession>